<feature type="compositionally biased region" description="Basic and acidic residues" evidence="1">
    <location>
        <begin position="209"/>
        <end position="222"/>
    </location>
</feature>
<keyword evidence="3" id="KW-1185">Reference proteome</keyword>
<protein>
    <recommendedName>
        <fullName evidence="4">DUF222 domain-containing protein</fullName>
    </recommendedName>
</protein>
<evidence type="ECO:0000313" key="2">
    <source>
        <dbReference type="EMBL" id="MFB9644520.1"/>
    </source>
</evidence>
<reference evidence="2 3" key="1">
    <citation type="submission" date="2024-09" db="EMBL/GenBank/DDBJ databases">
        <authorList>
            <person name="Sun Q."/>
            <person name="Mori K."/>
        </authorList>
    </citation>
    <scope>NUCLEOTIDE SEQUENCE [LARGE SCALE GENOMIC DNA]</scope>
    <source>
        <strain evidence="2 3">JCM 1342</strain>
    </source>
</reference>
<sequence length="230" mass="24574">MTSTHTAALAGFFRDAHAAVSTQDRDKTPEANSRAQREALARARAVLAARIPAVNEPSGPDRSQVLASIRPTTADSLALAAREREKVEALRKAGRRLDQIIATASPERLGAILDSLEIMPEVLASSEGSEIVAEFESLAFDRLATLGHEPAVERLRAEESAAPVAAWSRVLTEALTGPVTVGAWTALYRADEAGYREAQASEIDGLGEALHRSDREQRRADLADAQSAAT</sequence>
<dbReference type="Proteomes" id="UP001589611">
    <property type="component" value="Unassembled WGS sequence"/>
</dbReference>
<organism evidence="2 3">
    <name type="scientific">Microbacterium terregens</name>
    <dbReference type="NCBI Taxonomy" id="69363"/>
    <lineage>
        <taxon>Bacteria</taxon>
        <taxon>Bacillati</taxon>
        <taxon>Actinomycetota</taxon>
        <taxon>Actinomycetes</taxon>
        <taxon>Micrococcales</taxon>
        <taxon>Microbacteriaceae</taxon>
        <taxon>Microbacterium</taxon>
    </lineage>
</organism>
<accession>A0ABV5SVY3</accession>
<evidence type="ECO:0000313" key="3">
    <source>
        <dbReference type="Proteomes" id="UP001589611"/>
    </source>
</evidence>
<feature type="region of interest" description="Disordered" evidence="1">
    <location>
        <begin position="206"/>
        <end position="230"/>
    </location>
</feature>
<dbReference type="RefSeq" id="WP_344711090.1">
    <property type="nucleotide sequence ID" value="NZ_BAAAWH010000001.1"/>
</dbReference>
<evidence type="ECO:0000256" key="1">
    <source>
        <dbReference type="SAM" id="MobiDB-lite"/>
    </source>
</evidence>
<gene>
    <name evidence="2" type="ORF">ACFFPJ_01770</name>
</gene>
<name>A0ABV5SVY3_9MICO</name>
<evidence type="ECO:0008006" key="4">
    <source>
        <dbReference type="Google" id="ProtNLM"/>
    </source>
</evidence>
<dbReference type="EMBL" id="JBHMBE010000001">
    <property type="protein sequence ID" value="MFB9644520.1"/>
    <property type="molecule type" value="Genomic_DNA"/>
</dbReference>
<comment type="caution">
    <text evidence="2">The sequence shown here is derived from an EMBL/GenBank/DDBJ whole genome shotgun (WGS) entry which is preliminary data.</text>
</comment>
<proteinExistence type="predicted"/>